<dbReference type="InterPro" id="IPR036397">
    <property type="entry name" value="RNaseH_sf"/>
</dbReference>
<dbReference type="SUPFAM" id="SSF53098">
    <property type="entry name" value="Ribonuclease H-like"/>
    <property type="match status" value="1"/>
</dbReference>
<dbReference type="Proteomes" id="UP001054945">
    <property type="component" value="Unassembled WGS sequence"/>
</dbReference>
<gene>
    <name evidence="2" type="primary">ago2</name>
    <name evidence="2" type="ORF">CEXT_54331</name>
</gene>
<evidence type="ECO:0000313" key="2">
    <source>
        <dbReference type="EMBL" id="GIY90922.1"/>
    </source>
</evidence>
<dbReference type="Gene3D" id="3.30.420.10">
    <property type="entry name" value="Ribonuclease H-like superfamily/Ribonuclease H"/>
    <property type="match status" value="1"/>
</dbReference>
<dbReference type="InterPro" id="IPR003165">
    <property type="entry name" value="Piwi"/>
</dbReference>
<organism evidence="2 3">
    <name type="scientific">Caerostris extrusa</name>
    <name type="common">Bark spider</name>
    <name type="synonym">Caerostris bankana</name>
    <dbReference type="NCBI Taxonomy" id="172846"/>
    <lineage>
        <taxon>Eukaryota</taxon>
        <taxon>Metazoa</taxon>
        <taxon>Ecdysozoa</taxon>
        <taxon>Arthropoda</taxon>
        <taxon>Chelicerata</taxon>
        <taxon>Arachnida</taxon>
        <taxon>Araneae</taxon>
        <taxon>Araneomorphae</taxon>
        <taxon>Entelegynae</taxon>
        <taxon>Araneoidea</taxon>
        <taxon>Araneidae</taxon>
        <taxon>Caerostris</taxon>
    </lineage>
</organism>
<feature type="domain" description="Piwi" evidence="1">
    <location>
        <begin position="244"/>
        <end position="550"/>
    </location>
</feature>
<dbReference type="Pfam" id="PF02171">
    <property type="entry name" value="Piwi"/>
    <property type="match status" value="1"/>
</dbReference>
<proteinExistence type="predicted"/>
<protein>
    <submittedName>
        <fullName evidence="2">Protein argonaute-2</fullName>
    </submittedName>
</protein>
<dbReference type="SMART" id="SM00950">
    <property type="entry name" value="Piwi"/>
    <property type="match status" value="1"/>
</dbReference>
<dbReference type="InterPro" id="IPR032473">
    <property type="entry name" value="Argonaute_Mid_dom"/>
</dbReference>
<accession>A0AAV4X6Y6</accession>
<dbReference type="PANTHER" id="PTHR22891">
    <property type="entry name" value="EUKARYOTIC TRANSLATION INITIATION FACTOR 2C"/>
    <property type="match status" value="1"/>
</dbReference>
<evidence type="ECO:0000259" key="1">
    <source>
        <dbReference type="PROSITE" id="PS50822"/>
    </source>
</evidence>
<dbReference type="EMBL" id="BPLR01017361">
    <property type="protein sequence ID" value="GIY90922.1"/>
    <property type="molecule type" value="Genomic_DNA"/>
</dbReference>
<keyword evidence="3" id="KW-1185">Reference proteome</keyword>
<reference evidence="2 3" key="1">
    <citation type="submission" date="2021-06" db="EMBL/GenBank/DDBJ databases">
        <title>Caerostris extrusa draft genome.</title>
        <authorList>
            <person name="Kono N."/>
            <person name="Arakawa K."/>
        </authorList>
    </citation>
    <scope>NUCLEOTIDE SEQUENCE [LARGE SCALE GENOMIC DNA]</scope>
</reference>
<dbReference type="GO" id="GO:0003676">
    <property type="term" value="F:nucleic acid binding"/>
    <property type="evidence" value="ECO:0007669"/>
    <property type="project" value="InterPro"/>
</dbReference>
<sequence length="592" mass="66483">MESQKQTSDDRKDQKINAAKWDTKLTRRVETLDVEENLQESNAKVFNKPQCLEDEVVEASKSLYHSDTQVTRRVETLDAEENLQESNAKVFNKPQDEVVEASKSLYHSNTQVTRRVETLDAEGNLQESNSKVYDETQCLEGMVLEAPKLLYHGERVVTPSYGTWTMRGEKYFKGVVVKSWIMMSFADENACTLHNLEYFAKRLIGAASEHGMTMEKPQATHIAAEGDSVQESLQKMLKDCNPDLMLIVLPKANKTIYGEVKQIADTSLAVVTQCVTDVSVTRKCNPSALGNLCQKINVKMGGVINSLTTNGRHPVFRRPVIIIGASVSHFGMLSKMGMGRSVAAVVGSLDSHPFRYAAAVRMQTGFETISNLNSMIADLLKEFCKNTKGKKPEKIIFFRAGISKERFSYLKDKEIKLIREACLSLDPAYQPGITFIAVQKNSSMRFVLERYSDHSVGRLRSIYPGTVVGPQIPNPSNFNFYLCSHFDLQGVGKPCQYTVLNDDNDFTDDDLYKLTYDLCYTYAGSNRSISCPAPVQYAHLAALRTRRNLLAKMDELIARGEIPCTTDLDHLPQSVLESIRIADELKNSMYFI</sequence>
<dbReference type="Pfam" id="PF16487">
    <property type="entry name" value="ArgoMid"/>
    <property type="match status" value="1"/>
</dbReference>
<dbReference type="Gene3D" id="3.40.50.2300">
    <property type="match status" value="1"/>
</dbReference>
<dbReference type="PROSITE" id="PS50822">
    <property type="entry name" value="PIWI"/>
    <property type="match status" value="1"/>
</dbReference>
<evidence type="ECO:0000313" key="3">
    <source>
        <dbReference type="Proteomes" id="UP001054945"/>
    </source>
</evidence>
<name>A0AAV4X6Y6_CAEEX</name>
<dbReference type="AlphaFoldDB" id="A0AAV4X6Y6"/>
<dbReference type="InterPro" id="IPR012337">
    <property type="entry name" value="RNaseH-like_sf"/>
</dbReference>
<comment type="caution">
    <text evidence="2">The sequence shown here is derived from an EMBL/GenBank/DDBJ whole genome shotgun (WGS) entry which is preliminary data.</text>
</comment>